<dbReference type="GO" id="GO:0005886">
    <property type="term" value="C:plasma membrane"/>
    <property type="evidence" value="ECO:0007669"/>
    <property type="project" value="UniProtKB-SubCell"/>
</dbReference>
<evidence type="ECO:0000256" key="3">
    <source>
        <dbReference type="ARBA" id="ARBA00022448"/>
    </source>
</evidence>
<keyword evidence="5 9" id="KW-0812">Transmembrane</keyword>
<evidence type="ECO:0000256" key="9">
    <source>
        <dbReference type="SAM" id="Phobius"/>
    </source>
</evidence>
<evidence type="ECO:0000256" key="6">
    <source>
        <dbReference type="ARBA" id="ARBA00022989"/>
    </source>
</evidence>
<evidence type="ECO:0000256" key="5">
    <source>
        <dbReference type="ARBA" id="ARBA00022692"/>
    </source>
</evidence>
<dbReference type="AlphaFoldDB" id="A0A382LGI0"/>
<evidence type="ECO:0008006" key="11">
    <source>
        <dbReference type="Google" id="ProtNLM"/>
    </source>
</evidence>
<comment type="subcellular location">
    <subcellularLocation>
        <location evidence="1">Cell membrane</location>
        <topology evidence="1">Multi-pass membrane protein</topology>
    </subcellularLocation>
</comment>
<keyword evidence="8 9" id="KW-0472">Membrane</keyword>
<keyword evidence="6 9" id="KW-1133">Transmembrane helix</keyword>
<dbReference type="InterPro" id="IPR003445">
    <property type="entry name" value="Cat_transpt"/>
</dbReference>
<evidence type="ECO:0000256" key="1">
    <source>
        <dbReference type="ARBA" id="ARBA00004651"/>
    </source>
</evidence>
<evidence type="ECO:0000256" key="2">
    <source>
        <dbReference type="ARBA" id="ARBA00009137"/>
    </source>
</evidence>
<evidence type="ECO:0000256" key="4">
    <source>
        <dbReference type="ARBA" id="ARBA00022475"/>
    </source>
</evidence>
<dbReference type="GO" id="GO:0008324">
    <property type="term" value="F:monoatomic cation transmembrane transporter activity"/>
    <property type="evidence" value="ECO:0007669"/>
    <property type="project" value="InterPro"/>
</dbReference>
<dbReference type="PANTHER" id="PTHR32024:SF2">
    <property type="entry name" value="TRK SYSTEM POTASSIUM UPTAKE PROTEIN TRKG-RELATED"/>
    <property type="match status" value="1"/>
</dbReference>
<gene>
    <name evidence="10" type="ORF">METZ01_LOCUS288653</name>
</gene>
<evidence type="ECO:0000256" key="8">
    <source>
        <dbReference type="ARBA" id="ARBA00023136"/>
    </source>
</evidence>
<feature type="transmembrane region" description="Helical" evidence="9">
    <location>
        <begin position="217"/>
        <end position="237"/>
    </location>
</feature>
<dbReference type="EMBL" id="UINC01086910">
    <property type="protein sequence ID" value="SVC35799.1"/>
    <property type="molecule type" value="Genomic_DNA"/>
</dbReference>
<keyword evidence="3" id="KW-0813">Transport</keyword>
<keyword evidence="4" id="KW-1003">Cell membrane</keyword>
<name>A0A382LGI0_9ZZZZ</name>
<proteinExistence type="inferred from homology"/>
<protein>
    <recommendedName>
        <fullName evidence="11">Potassium transporter</fullName>
    </recommendedName>
</protein>
<dbReference type="GO" id="GO:0030001">
    <property type="term" value="P:metal ion transport"/>
    <property type="evidence" value="ECO:0007669"/>
    <property type="project" value="UniProtKB-ARBA"/>
</dbReference>
<accession>A0A382LGI0</accession>
<comment type="similarity">
    <text evidence="2">Belongs to the TrkH potassium transport family.</text>
</comment>
<reference evidence="10" key="1">
    <citation type="submission" date="2018-05" db="EMBL/GenBank/DDBJ databases">
        <authorList>
            <person name="Lanie J.A."/>
            <person name="Ng W.-L."/>
            <person name="Kazmierczak K.M."/>
            <person name="Andrzejewski T.M."/>
            <person name="Davidsen T.M."/>
            <person name="Wayne K.J."/>
            <person name="Tettelin H."/>
            <person name="Glass J.I."/>
            <person name="Rusch D."/>
            <person name="Podicherti R."/>
            <person name="Tsui H.-C.T."/>
            <person name="Winkler M.E."/>
        </authorList>
    </citation>
    <scope>NUCLEOTIDE SEQUENCE</scope>
</reference>
<feature type="transmembrane region" description="Helical" evidence="9">
    <location>
        <begin position="127"/>
        <end position="146"/>
    </location>
</feature>
<feature type="transmembrane region" description="Helical" evidence="9">
    <location>
        <begin position="6"/>
        <end position="23"/>
    </location>
</feature>
<organism evidence="10">
    <name type="scientific">marine metagenome</name>
    <dbReference type="NCBI Taxonomy" id="408172"/>
    <lineage>
        <taxon>unclassified sequences</taxon>
        <taxon>metagenomes</taxon>
        <taxon>ecological metagenomes</taxon>
    </lineage>
</organism>
<feature type="non-terminal residue" evidence="10">
    <location>
        <position position="1"/>
    </location>
</feature>
<feature type="transmembrane region" description="Helical" evidence="9">
    <location>
        <begin position="177"/>
        <end position="196"/>
    </location>
</feature>
<evidence type="ECO:0000313" key="10">
    <source>
        <dbReference type="EMBL" id="SVC35799.1"/>
    </source>
</evidence>
<dbReference type="PANTHER" id="PTHR32024">
    <property type="entry name" value="TRK SYSTEM POTASSIUM UPTAKE PROTEIN TRKG-RELATED"/>
    <property type="match status" value="1"/>
</dbReference>
<sequence length="257" mass="26484">VFTAVGGTWLIVSVLGALPYLLAGTFDRPGIGLPVVIADALFESVSGYSCTGSTVFGVHNPIAAQGTGLLLYRQLTQWIGGMGIVVLVVTVLPSVRAAGLGLIDAEAPGAGVDRLAPRVADTARRFWLLYLGLTILVAVGLLAAGMGPFDAVAHSLTTTSTGGFSTRDASIGHWDSLAIELVIMLGLVLGAANFTLHARSLGTRRPLHQRDPEFRGYLGVLGIGTLLATLMLCADGYGPATALRNGAFNVVTLGTSG</sequence>
<feature type="non-terminal residue" evidence="10">
    <location>
        <position position="257"/>
    </location>
</feature>
<evidence type="ECO:0000256" key="7">
    <source>
        <dbReference type="ARBA" id="ARBA00023065"/>
    </source>
</evidence>
<keyword evidence="7" id="KW-0406">Ion transport</keyword>
<dbReference type="Pfam" id="PF02386">
    <property type="entry name" value="TrkH"/>
    <property type="match status" value="1"/>
</dbReference>